<protein>
    <submittedName>
        <fullName evidence="4">DNA-binding NarL/FixJ family response regulator</fullName>
    </submittedName>
</protein>
<name>A0AAE3XRT2_9BACT</name>
<evidence type="ECO:0000313" key="4">
    <source>
        <dbReference type="EMBL" id="MDR6241578.1"/>
    </source>
</evidence>
<reference evidence="4" key="1">
    <citation type="submission" date="2023-07" db="EMBL/GenBank/DDBJ databases">
        <title>Genomic Encyclopedia of Type Strains, Phase IV (KMG-IV): sequencing the most valuable type-strain genomes for metagenomic binning, comparative biology and taxonomic classification.</title>
        <authorList>
            <person name="Goeker M."/>
        </authorList>
    </citation>
    <scope>NUCLEOTIDE SEQUENCE</scope>
    <source>
        <strain evidence="4">DSM 26174</strain>
    </source>
</reference>
<keyword evidence="5" id="KW-1185">Reference proteome</keyword>
<evidence type="ECO:0000256" key="2">
    <source>
        <dbReference type="PROSITE-ProRule" id="PRU00169"/>
    </source>
</evidence>
<dbReference type="EMBL" id="JAVDQD010000009">
    <property type="protein sequence ID" value="MDR6241578.1"/>
    <property type="molecule type" value="Genomic_DNA"/>
</dbReference>
<accession>A0AAE3XRT2</accession>
<organism evidence="4 5">
    <name type="scientific">Aureibacter tunicatorum</name>
    <dbReference type="NCBI Taxonomy" id="866807"/>
    <lineage>
        <taxon>Bacteria</taxon>
        <taxon>Pseudomonadati</taxon>
        <taxon>Bacteroidota</taxon>
        <taxon>Cytophagia</taxon>
        <taxon>Cytophagales</taxon>
        <taxon>Persicobacteraceae</taxon>
        <taxon>Aureibacter</taxon>
    </lineage>
</organism>
<dbReference type="Gene3D" id="3.40.50.2300">
    <property type="match status" value="1"/>
</dbReference>
<feature type="modified residue" description="4-aspartylphosphate" evidence="2">
    <location>
        <position position="60"/>
    </location>
</feature>
<evidence type="ECO:0000256" key="1">
    <source>
        <dbReference type="ARBA" id="ARBA00023125"/>
    </source>
</evidence>
<dbReference type="PROSITE" id="PS50110">
    <property type="entry name" value="RESPONSE_REGULATORY"/>
    <property type="match status" value="1"/>
</dbReference>
<evidence type="ECO:0000259" key="3">
    <source>
        <dbReference type="PROSITE" id="PS50110"/>
    </source>
</evidence>
<dbReference type="SUPFAM" id="SSF46894">
    <property type="entry name" value="C-terminal effector domain of the bipartite response regulators"/>
    <property type="match status" value="1"/>
</dbReference>
<dbReference type="AlphaFoldDB" id="A0AAE3XRT2"/>
<dbReference type="GO" id="GO:0000160">
    <property type="term" value="P:phosphorelay signal transduction system"/>
    <property type="evidence" value="ECO:0007669"/>
    <property type="project" value="InterPro"/>
</dbReference>
<dbReference type="Pfam" id="PF00072">
    <property type="entry name" value="Response_reg"/>
    <property type="match status" value="1"/>
</dbReference>
<dbReference type="CDD" id="cd00156">
    <property type="entry name" value="REC"/>
    <property type="match status" value="1"/>
</dbReference>
<dbReference type="SUPFAM" id="SSF52172">
    <property type="entry name" value="CheY-like"/>
    <property type="match status" value="1"/>
</dbReference>
<dbReference type="GO" id="GO:0006355">
    <property type="term" value="P:regulation of DNA-templated transcription"/>
    <property type="evidence" value="ECO:0007669"/>
    <property type="project" value="InterPro"/>
</dbReference>
<dbReference type="RefSeq" id="WP_309942475.1">
    <property type="nucleotide sequence ID" value="NZ_AP025307.1"/>
</dbReference>
<dbReference type="PANTHER" id="PTHR45566">
    <property type="entry name" value="HTH-TYPE TRANSCRIPTIONAL REGULATOR YHJB-RELATED"/>
    <property type="match status" value="1"/>
</dbReference>
<keyword evidence="1 4" id="KW-0238">DNA-binding</keyword>
<feature type="domain" description="Response regulatory" evidence="3">
    <location>
        <begin position="9"/>
        <end position="125"/>
    </location>
</feature>
<proteinExistence type="predicted"/>
<keyword evidence="2" id="KW-0597">Phosphoprotein</keyword>
<dbReference type="PANTHER" id="PTHR45566:SF1">
    <property type="entry name" value="HTH-TYPE TRANSCRIPTIONAL REGULATOR YHJB-RELATED"/>
    <property type="match status" value="1"/>
</dbReference>
<gene>
    <name evidence="4" type="ORF">HNQ88_004665</name>
</gene>
<dbReference type="SMART" id="SM00448">
    <property type="entry name" value="REC"/>
    <property type="match status" value="1"/>
</dbReference>
<dbReference type="InterPro" id="IPR051015">
    <property type="entry name" value="EvgA-like"/>
</dbReference>
<dbReference type="InterPro" id="IPR011006">
    <property type="entry name" value="CheY-like_superfamily"/>
</dbReference>
<evidence type="ECO:0000313" key="5">
    <source>
        <dbReference type="Proteomes" id="UP001185092"/>
    </source>
</evidence>
<dbReference type="GO" id="GO:0003677">
    <property type="term" value="F:DNA binding"/>
    <property type="evidence" value="ECO:0007669"/>
    <property type="project" value="UniProtKB-KW"/>
</dbReference>
<dbReference type="InterPro" id="IPR001789">
    <property type="entry name" value="Sig_transdc_resp-reg_receiver"/>
</dbReference>
<dbReference type="InterPro" id="IPR016032">
    <property type="entry name" value="Sig_transdc_resp-reg_C-effctor"/>
</dbReference>
<sequence>MMTDIEEIRIGIIDDDELFCETMSMLISKSERFVVEFYVTNSEDLKEELLVKKIDILICDLKLKEENGIDLCKSIKQIYQDLKLIGLSSYYKPAFTVSMINHGFNAFLSKNLEKKGIYHALIQVFENGFYFNKEDYQAIKLAVENQTISVSMDCDIRNDLTEIDKQILLLIGEQMTCERISYTLGLSYAVFKKQFAGLLKKLKANSMFDLFLAGMCCGIVDENKALKGCESY</sequence>
<dbReference type="Proteomes" id="UP001185092">
    <property type="component" value="Unassembled WGS sequence"/>
</dbReference>
<comment type="caution">
    <text evidence="4">The sequence shown here is derived from an EMBL/GenBank/DDBJ whole genome shotgun (WGS) entry which is preliminary data.</text>
</comment>